<dbReference type="RefSeq" id="WP_283217402.1">
    <property type="nucleotide sequence ID" value="NZ_LGFD01000009.1"/>
</dbReference>
<dbReference type="PATRIC" id="fig|172049.5.peg.1442"/>
<reference evidence="2" key="1">
    <citation type="journal article" date="2015" name="MBio">
        <title>Genome-Resolved Metagenomic Analysis Reveals Roles for Candidate Phyla and Other Microbial Community Members in Biogeochemical Transformations in Oil Reservoirs.</title>
        <authorList>
            <person name="Hu P."/>
            <person name="Tom L."/>
            <person name="Singh A."/>
            <person name="Thomas B.C."/>
            <person name="Baker B.J."/>
            <person name="Piceno Y.M."/>
            <person name="Andersen G.L."/>
            <person name="Banfield J.F."/>
        </authorList>
    </citation>
    <scope>NUCLEOTIDE SEQUENCE [LARGE SCALE GENOMIC DNA]</scope>
</reference>
<dbReference type="Pfam" id="PF20116">
    <property type="entry name" value="DUF6506"/>
    <property type="match status" value="1"/>
</dbReference>
<gene>
    <name evidence="1" type="ORF">XD54_0669</name>
</gene>
<proteinExistence type="predicted"/>
<protein>
    <submittedName>
        <fullName evidence="1">Uncharacterized protein</fullName>
    </submittedName>
</protein>
<sequence>MGKLKAAFIFVAPEAEPEKHRAIISTSVVELHVVGVKDYEEACKIAKELVNDGIGVIELCGGFGHKGVAKIVEAVERKVPVGVVRFDIHPGLEGKSGDEIFK</sequence>
<evidence type="ECO:0000313" key="2">
    <source>
        <dbReference type="Proteomes" id="UP000053911"/>
    </source>
</evidence>
<dbReference type="Proteomes" id="UP000053911">
    <property type="component" value="Unassembled WGS sequence"/>
</dbReference>
<evidence type="ECO:0000313" key="1">
    <source>
        <dbReference type="EMBL" id="KUK18053.1"/>
    </source>
</evidence>
<name>A0A117L1P8_9EURY</name>
<dbReference type="EMBL" id="LGFD01000009">
    <property type="protein sequence ID" value="KUK18053.1"/>
    <property type="molecule type" value="Genomic_DNA"/>
</dbReference>
<accession>A0A117L1P8</accession>
<comment type="caution">
    <text evidence="1">The sequence shown here is derived from an EMBL/GenBank/DDBJ whole genome shotgun (WGS) entry which is preliminary data.</text>
</comment>
<dbReference type="AlphaFoldDB" id="A0A117L1P8"/>
<organism evidence="1 2">
    <name type="scientific">Thermococcus sibiricus</name>
    <dbReference type="NCBI Taxonomy" id="172049"/>
    <lineage>
        <taxon>Archaea</taxon>
        <taxon>Methanobacteriati</taxon>
        <taxon>Methanobacteriota</taxon>
        <taxon>Thermococci</taxon>
        <taxon>Thermococcales</taxon>
        <taxon>Thermococcaceae</taxon>
        <taxon>Thermococcus</taxon>
    </lineage>
</organism>
<dbReference type="InterPro" id="IPR045441">
    <property type="entry name" value="DUF6506"/>
</dbReference>